<dbReference type="AlphaFoldDB" id="A0A8H8A0S7"/>
<name>A0A8H8A0S7_9FUNG</name>
<feature type="compositionally biased region" description="Basic residues" evidence="1">
    <location>
        <begin position="1"/>
        <end position="11"/>
    </location>
</feature>
<dbReference type="Proteomes" id="UP000673691">
    <property type="component" value="Unassembled WGS sequence"/>
</dbReference>
<evidence type="ECO:0000256" key="1">
    <source>
        <dbReference type="SAM" id="MobiDB-lite"/>
    </source>
</evidence>
<gene>
    <name evidence="2" type="ORF">BJ554DRAFT_3167</name>
</gene>
<organism evidence="2 3">
    <name type="scientific">Olpidium bornovanus</name>
    <dbReference type="NCBI Taxonomy" id="278681"/>
    <lineage>
        <taxon>Eukaryota</taxon>
        <taxon>Fungi</taxon>
        <taxon>Fungi incertae sedis</taxon>
        <taxon>Olpidiomycota</taxon>
        <taxon>Olpidiomycotina</taxon>
        <taxon>Olpidiomycetes</taxon>
        <taxon>Olpidiales</taxon>
        <taxon>Olpidiaceae</taxon>
        <taxon>Olpidium</taxon>
    </lineage>
</organism>
<comment type="caution">
    <text evidence="2">The sequence shown here is derived from an EMBL/GenBank/DDBJ whole genome shotgun (WGS) entry which is preliminary data.</text>
</comment>
<evidence type="ECO:0000313" key="2">
    <source>
        <dbReference type="EMBL" id="KAG5462865.1"/>
    </source>
</evidence>
<evidence type="ECO:0000313" key="3">
    <source>
        <dbReference type="Proteomes" id="UP000673691"/>
    </source>
</evidence>
<sequence length="114" mass="12316">VRRRGSGRGHRAAGATNASAWRLHPLPPRGLPAPSPSPHAAGTLSVLSLAQHGGHFARFRVSPDAPGVVKNLCYLETHLKTLQFAPNASVLVHQPNCFRQKKKHPLADILKTSR</sequence>
<keyword evidence="3" id="KW-1185">Reference proteome</keyword>
<proteinExistence type="predicted"/>
<feature type="non-terminal residue" evidence="2">
    <location>
        <position position="1"/>
    </location>
</feature>
<feature type="region of interest" description="Disordered" evidence="1">
    <location>
        <begin position="1"/>
        <end position="40"/>
    </location>
</feature>
<protein>
    <submittedName>
        <fullName evidence="2">Uncharacterized protein</fullName>
    </submittedName>
</protein>
<accession>A0A8H8A0S7</accession>
<reference evidence="2 3" key="1">
    <citation type="journal article" name="Sci. Rep.">
        <title>Genome-scale phylogenetic analyses confirm Olpidium as the closest living zoosporic fungus to the non-flagellated, terrestrial fungi.</title>
        <authorList>
            <person name="Chang Y."/>
            <person name="Rochon D."/>
            <person name="Sekimoto S."/>
            <person name="Wang Y."/>
            <person name="Chovatia M."/>
            <person name="Sandor L."/>
            <person name="Salamov A."/>
            <person name="Grigoriev I.V."/>
            <person name="Stajich J.E."/>
            <person name="Spatafora J.W."/>
        </authorList>
    </citation>
    <scope>NUCLEOTIDE SEQUENCE [LARGE SCALE GENOMIC DNA]</scope>
    <source>
        <strain evidence="2">S191</strain>
    </source>
</reference>
<dbReference type="EMBL" id="JAEFCI010001506">
    <property type="protein sequence ID" value="KAG5462865.1"/>
    <property type="molecule type" value="Genomic_DNA"/>
</dbReference>
<feature type="compositionally biased region" description="Pro residues" evidence="1">
    <location>
        <begin position="25"/>
        <end position="37"/>
    </location>
</feature>